<dbReference type="Proteomes" id="UP000706333">
    <property type="component" value="Unassembled WGS sequence"/>
</dbReference>
<dbReference type="AlphaFoldDB" id="A0A934WK44"/>
<evidence type="ECO:0000313" key="2">
    <source>
        <dbReference type="Proteomes" id="UP000706333"/>
    </source>
</evidence>
<gene>
    <name evidence="1" type="ORF">CCR87_12645</name>
</gene>
<name>A0A934WK44_9RHOB</name>
<comment type="caution">
    <text evidence="1">The sequence shown here is derived from an EMBL/GenBank/DDBJ whole genome shotgun (WGS) entry which is preliminary data.</text>
</comment>
<dbReference type="RefSeq" id="WP_201157919.1">
    <property type="nucleotide sequence ID" value="NZ_NHSD01000292.1"/>
</dbReference>
<reference evidence="1" key="2">
    <citation type="journal article" date="2020" name="Microorganisms">
        <title>Osmotic Adaptation and Compatible Solute Biosynthesis of Phototrophic Bacteria as Revealed from Genome Analyses.</title>
        <authorList>
            <person name="Imhoff J.F."/>
            <person name="Rahn T."/>
            <person name="Kunzel S."/>
            <person name="Keller A."/>
            <person name="Neulinger S.C."/>
        </authorList>
    </citation>
    <scope>NUCLEOTIDE SEQUENCE</scope>
    <source>
        <strain evidence="1">LMG 28126</strain>
    </source>
</reference>
<dbReference type="EMBL" id="NHSD01000292">
    <property type="protein sequence ID" value="MBK5928168.1"/>
    <property type="molecule type" value="Genomic_DNA"/>
</dbReference>
<keyword evidence="2" id="KW-1185">Reference proteome</keyword>
<proteinExistence type="predicted"/>
<sequence length="433" mass="46931">MTVRLKRLGMGVAMSVVPRLPASLAMRITPSPVWLVSLLLTRDDPAAAVRCLKRLAATSPEIAALLRIDEQLQSGAIPADAIADAMPIPVLQAFVTTGIAPLRHAAKAFNALGCLRLGGALRALVLLRVAAANIASGEDRGWQHEAVLLEIAANDHCARFMARPEVMPEACRTALQEELQAVAGWSLARKVSVLVGQDSPAMPALRARMAGRSLRFQGPSSRSSDLDDTPADLTCVVGYSGPGSLARPVDSIGVSLYKKHKIAAMRGDGLLHHMADVQVPVLNPEDLRQERAFYADLIEKYGASLTNVRWASLNSQMNAGTELFVWMLNCGASSVSVSHLDLFLNRTYPPGYLAGGKAQASRDGPGWQMEEWSQLKSFGYHEPSQQFAIYRAFHPHREVAYDGILDAIVEKPFSAYASALEDGYRVWRGRAEA</sequence>
<evidence type="ECO:0000313" key="1">
    <source>
        <dbReference type="EMBL" id="MBK5928168.1"/>
    </source>
</evidence>
<reference evidence="1" key="1">
    <citation type="submission" date="2017-05" db="EMBL/GenBank/DDBJ databases">
        <authorList>
            <person name="Imhoff J.F."/>
            <person name="Rahn T."/>
            <person name="Kuenzel S."/>
            <person name="Neulinger S.C."/>
        </authorList>
    </citation>
    <scope>NUCLEOTIDE SEQUENCE</scope>
    <source>
        <strain evidence="1">LMG 28126</strain>
    </source>
</reference>
<organism evidence="1 2">
    <name type="scientific">Rhodobaculum claviforme</name>
    <dbReference type="NCBI Taxonomy" id="1549854"/>
    <lineage>
        <taxon>Bacteria</taxon>
        <taxon>Pseudomonadati</taxon>
        <taxon>Pseudomonadota</taxon>
        <taxon>Alphaproteobacteria</taxon>
        <taxon>Rhodobacterales</taxon>
        <taxon>Paracoccaceae</taxon>
        <taxon>Rhodobaculum</taxon>
    </lineage>
</organism>
<protein>
    <submittedName>
        <fullName evidence="1">Uncharacterized protein</fullName>
    </submittedName>
</protein>
<accession>A0A934WK44</accession>